<dbReference type="GO" id="GO:0000160">
    <property type="term" value="P:phosphorelay signal transduction system"/>
    <property type="evidence" value="ECO:0007669"/>
    <property type="project" value="InterPro"/>
</dbReference>
<name>A0A4Y8Q155_9BACL</name>
<sequence>MIIVDDEVETRDALFHYFPWDELGFDIVERFKNGREALEYLVSCPDEIDVVFSDIKMPVMTGIELAKELFERKSKAKVILLSGYADFSFARQAMIYGVKDYILKPAKYAELMEVFGRIKAEMDADASEPPAEPHKDDAEPKEYNYDEEVIAAVKAYLETHYKDATLKEAARLVRMNTSYLSNFFKLKTGQNFYQYLLAVRMNKASDQLKDIHNKIYDVSYNVGYSNPKNFTRAFKSHFGITPMEFRRGSEHEN</sequence>
<dbReference type="EMBL" id="MYFO01000016">
    <property type="protein sequence ID" value="TFE86949.1"/>
    <property type="molecule type" value="Genomic_DNA"/>
</dbReference>
<feature type="domain" description="Response regulatory" evidence="6">
    <location>
        <begin position="1"/>
        <end position="119"/>
    </location>
</feature>
<dbReference type="SMART" id="SM00342">
    <property type="entry name" value="HTH_ARAC"/>
    <property type="match status" value="1"/>
</dbReference>
<dbReference type="InterPro" id="IPR011006">
    <property type="entry name" value="CheY-like_superfamily"/>
</dbReference>
<dbReference type="InterPro" id="IPR009057">
    <property type="entry name" value="Homeodomain-like_sf"/>
</dbReference>
<keyword evidence="2" id="KW-0238">DNA-binding</keyword>
<dbReference type="InterPro" id="IPR018062">
    <property type="entry name" value="HTH_AraC-typ_CS"/>
</dbReference>
<dbReference type="InterPro" id="IPR020449">
    <property type="entry name" value="Tscrpt_reg_AraC-type_HTH"/>
</dbReference>
<evidence type="ECO:0000256" key="4">
    <source>
        <dbReference type="PROSITE-ProRule" id="PRU00169"/>
    </source>
</evidence>
<evidence type="ECO:0000259" key="6">
    <source>
        <dbReference type="PROSITE" id="PS50110"/>
    </source>
</evidence>
<keyword evidence="8" id="KW-1185">Reference proteome</keyword>
<evidence type="ECO:0008006" key="9">
    <source>
        <dbReference type="Google" id="ProtNLM"/>
    </source>
</evidence>
<dbReference type="Gene3D" id="1.10.10.60">
    <property type="entry name" value="Homeodomain-like"/>
    <property type="match status" value="2"/>
</dbReference>
<evidence type="ECO:0000259" key="5">
    <source>
        <dbReference type="PROSITE" id="PS01124"/>
    </source>
</evidence>
<evidence type="ECO:0000313" key="7">
    <source>
        <dbReference type="EMBL" id="TFE86949.1"/>
    </source>
</evidence>
<dbReference type="PROSITE" id="PS00041">
    <property type="entry name" value="HTH_ARAC_FAMILY_1"/>
    <property type="match status" value="1"/>
</dbReference>
<keyword evidence="1" id="KW-0805">Transcription regulation</keyword>
<reference evidence="7 8" key="1">
    <citation type="submission" date="2017-03" db="EMBL/GenBank/DDBJ databases">
        <title>Isolation of Levoglucosan Utilizing Bacteria.</title>
        <authorList>
            <person name="Arya A.S."/>
        </authorList>
    </citation>
    <scope>NUCLEOTIDE SEQUENCE [LARGE SCALE GENOMIC DNA]</scope>
    <source>
        <strain evidence="7 8">MEC069</strain>
    </source>
</reference>
<evidence type="ECO:0000256" key="2">
    <source>
        <dbReference type="ARBA" id="ARBA00023125"/>
    </source>
</evidence>
<protein>
    <recommendedName>
        <fullName evidence="9">AraC family transcriptional regulator</fullName>
    </recommendedName>
</protein>
<dbReference type="PANTHER" id="PTHR43280:SF2">
    <property type="entry name" value="HTH-TYPE TRANSCRIPTIONAL REGULATOR EXSA"/>
    <property type="match status" value="1"/>
</dbReference>
<evidence type="ECO:0000256" key="3">
    <source>
        <dbReference type="ARBA" id="ARBA00023163"/>
    </source>
</evidence>
<dbReference type="Pfam" id="PF00072">
    <property type="entry name" value="Response_reg"/>
    <property type="match status" value="1"/>
</dbReference>
<accession>A0A4Y8Q155</accession>
<dbReference type="OrthoDB" id="159632at2"/>
<feature type="domain" description="HTH araC/xylS-type" evidence="5">
    <location>
        <begin position="151"/>
        <end position="248"/>
    </location>
</feature>
<dbReference type="CDD" id="cd17536">
    <property type="entry name" value="REC_YesN-like"/>
    <property type="match status" value="1"/>
</dbReference>
<dbReference type="SMART" id="SM00448">
    <property type="entry name" value="REC"/>
    <property type="match status" value="1"/>
</dbReference>
<dbReference type="PANTHER" id="PTHR43280">
    <property type="entry name" value="ARAC-FAMILY TRANSCRIPTIONAL REGULATOR"/>
    <property type="match status" value="1"/>
</dbReference>
<comment type="caution">
    <text evidence="7">The sequence shown here is derived from an EMBL/GenBank/DDBJ whole genome shotgun (WGS) entry which is preliminary data.</text>
</comment>
<dbReference type="GO" id="GO:0043565">
    <property type="term" value="F:sequence-specific DNA binding"/>
    <property type="evidence" value="ECO:0007669"/>
    <property type="project" value="InterPro"/>
</dbReference>
<dbReference type="InterPro" id="IPR001789">
    <property type="entry name" value="Sig_transdc_resp-reg_receiver"/>
</dbReference>
<keyword evidence="3" id="KW-0804">Transcription</keyword>
<gene>
    <name evidence="7" type="ORF">B5M42_13640</name>
</gene>
<keyword evidence="4" id="KW-0597">Phosphoprotein</keyword>
<organism evidence="7 8">
    <name type="scientific">Paenibacillus athensensis</name>
    <dbReference type="NCBI Taxonomy" id="1967502"/>
    <lineage>
        <taxon>Bacteria</taxon>
        <taxon>Bacillati</taxon>
        <taxon>Bacillota</taxon>
        <taxon>Bacilli</taxon>
        <taxon>Bacillales</taxon>
        <taxon>Paenibacillaceae</taxon>
        <taxon>Paenibacillus</taxon>
    </lineage>
</organism>
<dbReference type="InterPro" id="IPR018060">
    <property type="entry name" value="HTH_AraC"/>
</dbReference>
<dbReference type="AlphaFoldDB" id="A0A4Y8Q155"/>
<dbReference type="Pfam" id="PF12833">
    <property type="entry name" value="HTH_18"/>
    <property type="match status" value="1"/>
</dbReference>
<dbReference type="PRINTS" id="PR00032">
    <property type="entry name" value="HTHARAC"/>
</dbReference>
<dbReference type="GO" id="GO:0003700">
    <property type="term" value="F:DNA-binding transcription factor activity"/>
    <property type="evidence" value="ECO:0007669"/>
    <property type="project" value="InterPro"/>
</dbReference>
<dbReference type="PROSITE" id="PS01124">
    <property type="entry name" value="HTH_ARAC_FAMILY_2"/>
    <property type="match status" value="1"/>
</dbReference>
<evidence type="ECO:0000256" key="1">
    <source>
        <dbReference type="ARBA" id="ARBA00023015"/>
    </source>
</evidence>
<dbReference type="SUPFAM" id="SSF52172">
    <property type="entry name" value="CheY-like"/>
    <property type="match status" value="1"/>
</dbReference>
<dbReference type="Proteomes" id="UP000298246">
    <property type="component" value="Unassembled WGS sequence"/>
</dbReference>
<dbReference type="PROSITE" id="PS50110">
    <property type="entry name" value="RESPONSE_REGULATORY"/>
    <property type="match status" value="1"/>
</dbReference>
<evidence type="ECO:0000313" key="8">
    <source>
        <dbReference type="Proteomes" id="UP000298246"/>
    </source>
</evidence>
<proteinExistence type="predicted"/>
<feature type="modified residue" description="4-aspartylphosphate" evidence="4">
    <location>
        <position position="54"/>
    </location>
</feature>
<dbReference type="SUPFAM" id="SSF46689">
    <property type="entry name" value="Homeodomain-like"/>
    <property type="match status" value="2"/>
</dbReference>
<dbReference type="Gene3D" id="3.40.50.2300">
    <property type="match status" value="1"/>
</dbReference>